<dbReference type="EMBL" id="JACCFL010000001">
    <property type="protein sequence ID" value="NYJ22636.1"/>
    <property type="molecule type" value="Genomic_DNA"/>
</dbReference>
<sequence length="86" mass="9246">MLMSYEGTPIPDELDFVALTDRTWRVCGNRFPGSGSPDTLAYIEQDAAGFEVMLLRGGHAETRRADCLAAALALVATDVRDGLSAE</sequence>
<evidence type="ECO:0000313" key="2">
    <source>
        <dbReference type="Proteomes" id="UP000578352"/>
    </source>
</evidence>
<dbReference type="RefSeq" id="WP_179604662.1">
    <property type="nucleotide sequence ID" value="NZ_BAABEH010000001.1"/>
</dbReference>
<evidence type="ECO:0000313" key="1">
    <source>
        <dbReference type="EMBL" id="NYJ22636.1"/>
    </source>
</evidence>
<comment type="caution">
    <text evidence="1">The sequence shown here is derived from an EMBL/GenBank/DDBJ whole genome shotgun (WGS) entry which is preliminary data.</text>
</comment>
<protein>
    <submittedName>
        <fullName evidence="1">Uncharacterized protein</fullName>
    </submittedName>
</protein>
<dbReference type="Proteomes" id="UP000578352">
    <property type="component" value="Unassembled WGS sequence"/>
</dbReference>
<gene>
    <name evidence="1" type="ORF">HNR13_000923</name>
</gene>
<name>A0A853CP54_9MICO</name>
<reference evidence="1 2" key="1">
    <citation type="submission" date="2020-07" db="EMBL/GenBank/DDBJ databases">
        <title>Sequencing the genomes of 1000 actinobacteria strains.</title>
        <authorList>
            <person name="Klenk H.-P."/>
        </authorList>
    </citation>
    <scope>NUCLEOTIDE SEQUENCE [LARGE SCALE GENOMIC DNA]</scope>
    <source>
        <strain evidence="1 2">DSM 15165</strain>
    </source>
</reference>
<organism evidence="1 2">
    <name type="scientific">Leifsonia shinshuensis</name>
    <dbReference type="NCBI Taxonomy" id="150026"/>
    <lineage>
        <taxon>Bacteria</taxon>
        <taxon>Bacillati</taxon>
        <taxon>Actinomycetota</taxon>
        <taxon>Actinomycetes</taxon>
        <taxon>Micrococcales</taxon>
        <taxon>Microbacteriaceae</taxon>
        <taxon>Leifsonia</taxon>
    </lineage>
</organism>
<proteinExistence type="predicted"/>
<dbReference type="AlphaFoldDB" id="A0A853CP54"/>
<accession>A0A853CP54</accession>